<dbReference type="SUPFAM" id="SSF52777">
    <property type="entry name" value="CoA-dependent acyltransferases"/>
    <property type="match status" value="2"/>
</dbReference>
<dbReference type="GO" id="GO:0003824">
    <property type="term" value="F:catalytic activity"/>
    <property type="evidence" value="ECO:0007669"/>
    <property type="project" value="InterPro"/>
</dbReference>
<dbReference type="OrthoDB" id="9757559at2"/>
<dbReference type="PROSITE" id="PS50075">
    <property type="entry name" value="CARRIER"/>
    <property type="match status" value="1"/>
</dbReference>
<keyword evidence="4" id="KW-1185">Reference proteome</keyword>
<evidence type="ECO:0000313" key="4">
    <source>
        <dbReference type="Proteomes" id="UP000294555"/>
    </source>
</evidence>
<evidence type="ECO:0000313" key="3">
    <source>
        <dbReference type="EMBL" id="TCL02785.1"/>
    </source>
</evidence>
<dbReference type="InterPro" id="IPR023213">
    <property type="entry name" value="CAT-like_dom_sf"/>
</dbReference>
<dbReference type="Gene3D" id="3.30.300.30">
    <property type="match status" value="1"/>
</dbReference>
<evidence type="ECO:0000259" key="2">
    <source>
        <dbReference type="PROSITE" id="PS50075"/>
    </source>
</evidence>
<dbReference type="InterPro" id="IPR009081">
    <property type="entry name" value="PP-bd_ACP"/>
</dbReference>
<dbReference type="SUPFAM" id="SSF56801">
    <property type="entry name" value="Acetyl-CoA synthetase-like"/>
    <property type="match status" value="1"/>
</dbReference>
<feature type="region of interest" description="Disordered" evidence="1">
    <location>
        <begin position="1"/>
        <end position="20"/>
    </location>
</feature>
<dbReference type="CDD" id="cd05930">
    <property type="entry name" value="A_NRPS"/>
    <property type="match status" value="1"/>
</dbReference>
<dbReference type="Proteomes" id="UP000294555">
    <property type="component" value="Unassembled WGS sequence"/>
</dbReference>
<dbReference type="InterPro" id="IPR025110">
    <property type="entry name" value="AMP-bd_C"/>
</dbReference>
<dbReference type="SUPFAM" id="SSF47336">
    <property type="entry name" value="ACP-like"/>
    <property type="match status" value="1"/>
</dbReference>
<protein>
    <submittedName>
        <fullName evidence="3">Amino acid adenylation domain-containing protein</fullName>
    </submittedName>
</protein>
<dbReference type="GO" id="GO:0031177">
    <property type="term" value="F:phosphopantetheine binding"/>
    <property type="evidence" value="ECO:0007669"/>
    <property type="project" value="TreeGrafter"/>
</dbReference>
<dbReference type="Pfam" id="PF13193">
    <property type="entry name" value="AMP-binding_C"/>
    <property type="match status" value="1"/>
</dbReference>
<dbReference type="GO" id="GO:0005737">
    <property type="term" value="C:cytoplasm"/>
    <property type="evidence" value="ECO:0007669"/>
    <property type="project" value="TreeGrafter"/>
</dbReference>
<evidence type="ECO:0000256" key="1">
    <source>
        <dbReference type="SAM" id="MobiDB-lite"/>
    </source>
</evidence>
<dbReference type="AlphaFoldDB" id="A0A4R1N6E0"/>
<reference evidence="3 4" key="1">
    <citation type="submission" date="2019-02" db="EMBL/GenBank/DDBJ databases">
        <title>Investigation of anaerobic lignin degradation for improved lignocellulosic biofuels.</title>
        <authorList>
            <person name="Deangelis K."/>
        </authorList>
    </citation>
    <scope>NUCLEOTIDE SEQUENCE [LARGE SCALE GENOMIC DNA]</scope>
    <source>
        <strain evidence="3 4">159R</strain>
    </source>
</reference>
<dbReference type="PANTHER" id="PTHR45527:SF1">
    <property type="entry name" value="FATTY ACID SYNTHASE"/>
    <property type="match status" value="1"/>
</dbReference>
<dbReference type="EMBL" id="SJOI01000001">
    <property type="protein sequence ID" value="TCL02785.1"/>
    <property type="molecule type" value="Genomic_DNA"/>
</dbReference>
<organism evidence="3 4">
    <name type="scientific">Sodalis ligni</name>
    <dbReference type="NCBI Taxonomy" id="2697027"/>
    <lineage>
        <taxon>Bacteria</taxon>
        <taxon>Pseudomonadati</taxon>
        <taxon>Pseudomonadota</taxon>
        <taxon>Gammaproteobacteria</taxon>
        <taxon>Enterobacterales</taxon>
        <taxon>Bruguierivoracaceae</taxon>
        <taxon>Sodalis</taxon>
    </lineage>
</organism>
<feature type="domain" description="Carrier" evidence="2">
    <location>
        <begin position="1007"/>
        <end position="1083"/>
    </location>
</feature>
<dbReference type="RefSeq" id="WP_132921713.1">
    <property type="nucleotide sequence ID" value="NZ_SJOI01000001.1"/>
</dbReference>
<dbReference type="Gene3D" id="3.30.559.30">
    <property type="entry name" value="Nonribosomal peptide synthetase, condensation domain"/>
    <property type="match status" value="1"/>
</dbReference>
<dbReference type="Pfam" id="PF00550">
    <property type="entry name" value="PP-binding"/>
    <property type="match status" value="1"/>
</dbReference>
<dbReference type="InterPro" id="IPR001242">
    <property type="entry name" value="Condensation_dom"/>
</dbReference>
<dbReference type="Gene3D" id="3.30.559.10">
    <property type="entry name" value="Chloramphenicol acetyltransferase-like domain"/>
    <property type="match status" value="1"/>
</dbReference>
<dbReference type="GO" id="GO:0043041">
    <property type="term" value="P:amino acid activation for nonribosomal peptide biosynthetic process"/>
    <property type="evidence" value="ECO:0007669"/>
    <property type="project" value="TreeGrafter"/>
</dbReference>
<name>A0A4R1N6E0_9GAMM</name>
<sequence length="1116" mass="121532">MTERFFNQKQPGPLDAKCRRERPLSEQQAALWFLSRLAPDDAAYNIACACRATGKLDFPALRDAMHRLAGRHDVLRSVFIDEQGLPKAVSRDDLPPQVNFFDLRGQTADERDAAVHDYHQQPFDLARGPCIRLGLFQCGEREYLWLLGIHHIIADFSTLALVMDELEVLYIAEIGGDADTAVTKKRTFDHFIAEERRFLNGGGALCAQNYWSALLASPPPPLHWHGVEEGGARGGESVFFTLPDELGRRLGLCSQEYGVSLFALMLTAWAVFVGDRTHSTDIIIGVPISRRDGDFDDALGCFFNMLPLRLSMAATTFRTLTVRVRKSLGAALEHRHYPFGNIIKDLRIPRSAARNPLLQTTVNMPGSPRMSKSGGLMLGDEALSLSWGNMTLRPYRLRQQEGQMDLALEFAEGPSGLTGVIKGRSALFSRSDLERACEDYLATVQRLIAAPDENVAAEDRKLGNPGVFATINTRRLVACADDDIVSRVGRWARDAGDTVAVTDASGATTYEQLWRASIAIARRLVRAGVGPGYRVGLGMAPGADALAAMLAIMRTGSAYLPLEPMNPPARLQKMALNAGVRVIVIAGQRHRAVFGGLGCEVLDIHEKTDASDGCPGPAHGPDPAWGSDEAPNHAAPCLTAYTLFTSGSTGCPKGIDVLHRNVTAFLDAMAEEIVLPAGQKWTWCHAASFDLSVWEIWGCLCSGGELLVIPAELRSRPDALLTFLQRSKAQVVSQTPSGLKGLLPELLRRQIVLPVRHFMISGEALPGRIAAPFLTGETKMWNLYGPSETTVFAMIEQVTADLTRRETVPLGRPLRFATVAVLDERLRPVPAGEAGEICIGGLGVSPGYVGLPELTAERFVPDPFASGARMYRSGDRGLWDGQRLHYLGRMDQQIKLNGYRIELGEVEHAIGGYPAVAEAAVLLEQAAGGGQLTAVMVLDSPFTEAMEEDLRRFLAGRLPFYMLPGRLLRAQALPRNGHNKLDRNKLREEVDQGRFNASTADAAGTGGDAMPLLFALQDIWCAVLGRREVGLDDVFFDVGGNSLTLMQVFSRLLTLPGCGALTPADLFRFPTIRSLAAQRAKASVADRRAGRDADCGGPTSLDAMAALRKRARHNPT</sequence>
<dbReference type="InterPro" id="IPR045851">
    <property type="entry name" value="AMP-bd_C_sf"/>
</dbReference>
<feature type="compositionally biased region" description="Polar residues" evidence="1">
    <location>
        <begin position="1"/>
        <end position="10"/>
    </location>
</feature>
<dbReference type="Pfam" id="PF00668">
    <property type="entry name" value="Condensation"/>
    <property type="match status" value="1"/>
</dbReference>
<dbReference type="PANTHER" id="PTHR45527">
    <property type="entry name" value="NONRIBOSOMAL PEPTIDE SYNTHETASE"/>
    <property type="match status" value="1"/>
</dbReference>
<dbReference type="InterPro" id="IPR036736">
    <property type="entry name" value="ACP-like_sf"/>
</dbReference>
<comment type="caution">
    <text evidence="3">The sequence shown here is derived from an EMBL/GenBank/DDBJ whole genome shotgun (WGS) entry which is preliminary data.</text>
</comment>
<proteinExistence type="predicted"/>
<dbReference type="Gene3D" id="1.10.1200.10">
    <property type="entry name" value="ACP-like"/>
    <property type="match status" value="1"/>
</dbReference>
<dbReference type="NCBIfam" id="TIGR01733">
    <property type="entry name" value="AA-adenyl-dom"/>
    <property type="match status" value="1"/>
</dbReference>
<dbReference type="Gene3D" id="3.40.50.12780">
    <property type="entry name" value="N-terminal domain of ligase-like"/>
    <property type="match status" value="1"/>
</dbReference>
<dbReference type="InterPro" id="IPR010071">
    <property type="entry name" value="AA_adenyl_dom"/>
</dbReference>
<dbReference type="GO" id="GO:0044550">
    <property type="term" value="P:secondary metabolite biosynthetic process"/>
    <property type="evidence" value="ECO:0007669"/>
    <property type="project" value="TreeGrafter"/>
</dbReference>
<accession>A0A4R1N6E0</accession>
<gene>
    <name evidence="3" type="ORF">EZJ58_0819</name>
</gene>
<dbReference type="InterPro" id="IPR042099">
    <property type="entry name" value="ANL_N_sf"/>
</dbReference>
<dbReference type="Pfam" id="PF00501">
    <property type="entry name" value="AMP-binding"/>
    <property type="match status" value="1"/>
</dbReference>
<dbReference type="InterPro" id="IPR000873">
    <property type="entry name" value="AMP-dep_synth/lig_dom"/>
</dbReference>